<accession>A0A0F8YX85</accession>
<reference evidence="1" key="1">
    <citation type="journal article" date="2015" name="Nature">
        <title>Complex archaea that bridge the gap between prokaryotes and eukaryotes.</title>
        <authorList>
            <person name="Spang A."/>
            <person name="Saw J.H."/>
            <person name="Jorgensen S.L."/>
            <person name="Zaremba-Niedzwiedzka K."/>
            <person name="Martijn J."/>
            <person name="Lind A.E."/>
            <person name="van Eijk R."/>
            <person name="Schleper C."/>
            <person name="Guy L."/>
            <person name="Ettema T.J."/>
        </authorList>
    </citation>
    <scope>NUCLEOTIDE SEQUENCE</scope>
</reference>
<protein>
    <submittedName>
        <fullName evidence="1">Uncharacterized protein</fullName>
    </submittedName>
</protein>
<dbReference type="AlphaFoldDB" id="A0A0F8YX85"/>
<organism evidence="1">
    <name type="scientific">marine sediment metagenome</name>
    <dbReference type="NCBI Taxonomy" id="412755"/>
    <lineage>
        <taxon>unclassified sequences</taxon>
        <taxon>metagenomes</taxon>
        <taxon>ecological metagenomes</taxon>
    </lineage>
</organism>
<comment type="caution">
    <text evidence="1">The sequence shown here is derived from an EMBL/GenBank/DDBJ whole genome shotgun (WGS) entry which is preliminary data.</text>
</comment>
<evidence type="ECO:0000313" key="1">
    <source>
        <dbReference type="EMBL" id="KKK78440.1"/>
    </source>
</evidence>
<dbReference type="EMBL" id="LAZR01054492">
    <property type="protein sequence ID" value="KKK78440.1"/>
    <property type="molecule type" value="Genomic_DNA"/>
</dbReference>
<gene>
    <name evidence="1" type="ORF">LCGC14_2843550</name>
</gene>
<name>A0A0F8YX85_9ZZZZ</name>
<proteinExistence type="predicted"/>
<dbReference type="PROSITE" id="PS51257">
    <property type="entry name" value="PROKAR_LIPOPROTEIN"/>
    <property type="match status" value="1"/>
</dbReference>
<sequence length="304" mass="34233">MRSAAATCLAMCAAAAAAGCLEIDVHVQMHEDGTATVTERTRFSAALLDLDRHVPGEKLQALGQREAIAKRARQMGKGVRLTSHKLTTLKDGGQESVTVFTVPNIEDLRLVNPYLHQAAPGRVMRLRFVPIYRRVHSFHKVGDLMMYLVPAATPKRRGSQPDKPPPKPTPLDLQVLRDLQPMLLDVLKGFRISLRLELPKPISRAPVRDRRAATKVITLISFTDKDLDAHGRRFLVNEEIMLSLLRRRFADAVITRHVREFTTNKTLPVFRGDMYGIGRFRIKPTEALFRKYYAGRPKSQGGDR</sequence>